<sequence length="604" mass="70424">MLKVTISGLFIILLNFIHLVSCEYYDYIIVGAGPSGLQMGSFLEDKKRDYVILERGSSPGTFFKTFPRHNTLISINKRFTSKTNKEFNLRHDWNSLISNDETLVFKEYSKDFFPHKDDYLRYLIDFEKKLGLNTRFNTNIISSRKIDNGTIELTDEKEVTFLCKYLIIATGIFKPLKIPFNGSEYLTFYDDMILDPHYYEGKNVLILGKGNTANEVATSLFPYTNVVHMGSRSRVKLSWSTHYVGDLRAINNNLLDNYQLKSLDGIFEVDVQDLAIFKRDDGRFMLEDPLLKFSVKEDNFALRDPYDVIISCLGWIWDETPWVGLNLKKHRDQKLQKFPKINDMYEAVDNSNIYFAGVLTHSLDFKKSAGGFIHGYRYTTRALHRLLEWKNHGVVWPHQPAEPFNQLVPWIIKRVNEASAPYQMFQVLGDVIVINEKEETFEVYEEYPLASLDEFEIRTGRKVTSIIVVVFEYGDGFSSAENDPFKYNRSVGSPEEAHLSNFLHPLLYYYKNLPTKSEMIRTKRRGSLKLPLPDRLHHIVEDFLTNFDTRYSHVIPLRRFVEHVLSTDLRSFSEEDCILEAFTGLNVPHDCRAFYFKDFEFNQS</sequence>
<dbReference type="PANTHER" id="PTHR43539:SF23">
    <property type="entry name" value="FAD-DEPENDENT OXIDOREDUCTASE DOMAIN-CONTAINING PROTEIN 2"/>
    <property type="match status" value="1"/>
</dbReference>
<dbReference type="InterPro" id="IPR050982">
    <property type="entry name" value="Auxin_biosynth/cation_transpt"/>
</dbReference>
<dbReference type="GO" id="GO:0036503">
    <property type="term" value="P:ERAD pathway"/>
    <property type="evidence" value="ECO:0007669"/>
    <property type="project" value="TreeGrafter"/>
</dbReference>
<keyword evidence="4" id="KW-1185">Reference proteome</keyword>
<organism evidence="3 4">
    <name type="scientific">Dimorphilus gyrociliatus</name>
    <dbReference type="NCBI Taxonomy" id="2664684"/>
    <lineage>
        <taxon>Eukaryota</taxon>
        <taxon>Metazoa</taxon>
        <taxon>Spiralia</taxon>
        <taxon>Lophotrochozoa</taxon>
        <taxon>Annelida</taxon>
        <taxon>Polychaeta</taxon>
        <taxon>Polychaeta incertae sedis</taxon>
        <taxon>Dinophilidae</taxon>
        <taxon>Dimorphilus</taxon>
    </lineage>
</organism>
<dbReference type="GO" id="GO:0005788">
    <property type="term" value="C:endoplasmic reticulum lumen"/>
    <property type="evidence" value="ECO:0007669"/>
    <property type="project" value="TreeGrafter"/>
</dbReference>
<accession>A0A7I8W1K6</accession>
<evidence type="ECO:0000313" key="4">
    <source>
        <dbReference type="Proteomes" id="UP000549394"/>
    </source>
</evidence>
<dbReference type="GO" id="GO:0050660">
    <property type="term" value="F:flavin adenine dinucleotide binding"/>
    <property type="evidence" value="ECO:0007669"/>
    <property type="project" value="TreeGrafter"/>
</dbReference>
<feature type="chain" id="PRO_5029490525" evidence="2">
    <location>
        <begin position="23"/>
        <end position="604"/>
    </location>
</feature>
<dbReference type="EMBL" id="CAJFCJ010000015">
    <property type="protein sequence ID" value="CAD5121745.1"/>
    <property type="molecule type" value="Genomic_DNA"/>
</dbReference>
<gene>
    <name evidence="3" type="ORF">DGYR_LOCUS9657</name>
</gene>
<dbReference type="Proteomes" id="UP000549394">
    <property type="component" value="Unassembled WGS sequence"/>
</dbReference>
<keyword evidence="2" id="KW-0732">Signal</keyword>
<keyword evidence="1" id="KW-0560">Oxidoreductase</keyword>
<dbReference type="GO" id="GO:0004497">
    <property type="term" value="F:monooxygenase activity"/>
    <property type="evidence" value="ECO:0007669"/>
    <property type="project" value="TreeGrafter"/>
</dbReference>
<dbReference type="OrthoDB" id="66881at2759"/>
<dbReference type="Gene3D" id="3.50.50.60">
    <property type="entry name" value="FAD/NAD(P)-binding domain"/>
    <property type="match status" value="2"/>
</dbReference>
<evidence type="ECO:0000256" key="1">
    <source>
        <dbReference type="ARBA" id="ARBA00023002"/>
    </source>
</evidence>
<name>A0A7I8W1K6_9ANNE</name>
<dbReference type="PANTHER" id="PTHR43539">
    <property type="entry name" value="FLAVIN-BINDING MONOOXYGENASE-LIKE PROTEIN (AFU_ORTHOLOGUE AFUA_4G09220)"/>
    <property type="match status" value="1"/>
</dbReference>
<feature type="signal peptide" evidence="2">
    <location>
        <begin position="1"/>
        <end position="22"/>
    </location>
</feature>
<protein>
    <submittedName>
        <fullName evidence="3">DgyrCDS10222</fullName>
    </submittedName>
</protein>
<evidence type="ECO:0000256" key="2">
    <source>
        <dbReference type="SAM" id="SignalP"/>
    </source>
</evidence>
<comment type="caution">
    <text evidence="3">The sequence shown here is derived from an EMBL/GenBank/DDBJ whole genome shotgun (WGS) entry which is preliminary data.</text>
</comment>
<dbReference type="InterPro" id="IPR036188">
    <property type="entry name" value="FAD/NAD-bd_sf"/>
</dbReference>
<dbReference type="Pfam" id="PF13738">
    <property type="entry name" value="Pyr_redox_3"/>
    <property type="match status" value="1"/>
</dbReference>
<reference evidence="3 4" key="1">
    <citation type="submission" date="2020-08" db="EMBL/GenBank/DDBJ databases">
        <authorList>
            <person name="Hejnol A."/>
        </authorList>
    </citation>
    <scope>NUCLEOTIDE SEQUENCE [LARGE SCALE GENOMIC DNA]</scope>
</reference>
<evidence type="ECO:0000313" key="3">
    <source>
        <dbReference type="EMBL" id="CAD5121745.1"/>
    </source>
</evidence>
<dbReference type="AlphaFoldDB" id="A0A7I8W1K6"/>
<dbReference type="SUPFAM" id="SSF51905">
    <property type="entry name" value="FAD/NAD(P)-binding domain"/>
    <property type="match status" value="1"/>
</dbReference>
<proteinExistence type="predicted"/>